<dbReference type="FunFam" id="3.30.70.270:FF:000001">
    <property type="entry name" value="Diguanylate cyclase domain protein"/>
    <property type="match status" value="1"/>
</dbReference>
<dbReference type="NCBIfam" id="TIGR00254">
    <property type="entry name" value="GGDEF"/>
    <property type="match status" value="1"/>
</dbReference>
<dbReference type="PANTHER" id="PTHR45138">
    <property type="entry name" value="REGULATORY COMPONENTS OF SENSORY TRANSDUCTION SYSTEM"/>
    <property type="match status" value="1"/>
</dbReference>
<reference evidence="6 8" key="1">
    <citation type="submission" date="2016-10" db="EMBL/GenBank/DDBJ databases">
        <authorList>
            <person name="de Groot N.N."/>
        </authorList>
    </citation>
    <scope>NUCLEOTIDE SEQUENCE [LARGE SCALE GENOMIC DNA]</scope>
    <source>
        <strain evidence="6 8">CGMCC 1.6848</strain>
    </source>
</reference>
<dbReference type="CDD" id="cd01949">
    <property type="entry name" value="GGDEF"/>
    <property type="match status" value="1"/>
</dbReference>
<dbReference type="SUPFAM" id="SSF55073">
    <property type="entry name" value="Nucleotide cyclase"/>
    <property type="match status" value="1"/>
</dbReference>
<dbReference type="EMBL" id="FOPY01000002">
    <property type="protein sequence ID" value="SFH30344.1"/>
    <property type="molecule type" value="Genomic_DNA"/>
</dbReference>
<organism evidence="6 8">
    <name type="scientific">Modicisalibacter xianhensis</name>
    <dbReference type="NCBI Taxonomy" id="442341"/>
    <lineage>
        <taxon>Bacteria</taxon>
        <taxon>Pseudomonadati</taxon>
        <taxon>Pseudomonadota</taxon>
        <taxon>Gammaproteobacteria</taxon>
        <taxon>Oceanospirillales</taxon>
        <taxon>Halomonadaceae</taxon>
        <taxon>Modicisalibacter</taxon>
    </lineage>
</organism>
<proteinExistence type="predicted"/>
<dbReference type="STRING" id="442341.SAMN04487959_102232"/>
<keyword evidence="4" id="KW-0472">Membrane</keyword>
<evidence type="ECO:0000313" key="6">
    <source>
        <dbReference type="EMBL" id="SFH30344.1"/>
    </source>
</evidence>
<feature type="transmembrane region" description="Helical" evidence="4">
    <location>
        <begin position="30"/>
        <end position="50"/>
    </location>
</feature>
<comment type="cofactor">
    <cofactor evidence="1">
        <name>Mg(2+)</name>
        <dbReference type="ChEBI" id="CHEBI:18420"/>
    </cofactor>
</comment>
<comment type="catalytic activity">
    <reaction evidence="3">
        <text>2 GTP = 3',3'-c-di-GMP + 2 diphosphate</text>
        <dbReference type="Rhea" id="RHEA:24898"/>
        <dbReference type="ChEBI" id="CHEBI:33019"/>
        <dbReference type="ChEBI" id="CHEBI:37565"/>
        <dbReference type="ChEBI" id="CHEBI:58805"/>
        <dbReference type="EC" id="2.7.7.65"/>
    </reaction>
</comment>
<evidence type="ECO:0000313" key="8">
    <source>
        <dbReference type="Proteomes" id="UP000199040"/>
    </source>
</evidence>
<accession>A0A1I2YXI9</accession>
<evidence type="ECO:0000256" key="3">
    <source>
        <dbReference type="ARBA" id="ARBA00034247"/>
    </source>
</evidence>
<dbReference type="InterPro" id="IPR050469">
    <property type="entry name" value="Diguanylate_Cyclase"/>
</dbReference>
<dbReference type="PANTHER" id="PTHR45138:SF9">
    <property type="entry name" value="DIGUANYLATE CYCLASE DGCM-RELATED"/>
    <property type="match status" value="1"/>
</dbReference>
<dbReference type="GO" id="GO:0052621">
    <property type="term" value="F:diguanylate cyclase activity"/>
    <property type="evidence" value="ECO:0007669"/>
    <property type="project" value="UniProtKB-EC"/>
</dbReference>
<dbReference type="RefSeq" id="WP_166670983.1">
    <property type="nucleotide sequence ID" value="NZ_FOPY01000002.1"/>
</dbReference>
<dbReference type="AlphaFoldDB" id="A0A1I2YXI9"/>
<evidence type="ECO:0000313" key="7">
    <source>
        <dbReference type="EMBL" id="TDX31491.1"/>
    </source>
</evidence>
<reference evidence="7 9" key="2">
    <citation type="submission" date="2019-03" db="EMBL/GenBank/DDBJ databases">
        <title>Freshwater and sediment microbial communities from various areas in North America, analyzing microbe dynamics in response to fracking.</title>
        <authorList>
            <person name="Lamendella R."/>
        </authorList>
    </citation>
    <scope>NUCLEOTIDE SEQUENCE [LARGE SCALE GENOMIC DNA]</scope>
    <source>
        <strain evidence="7 9">6_TX</strain>
    </source>
</reference>
<sequence>MSSGVFRARWVRLTRPPVGLAPERRRSYQIFIHVYLFAIATHLAFIPVFVALDVVALMLLNLTCIAANVLAIVLHRQGQRTAALFIKLGMVSALVVLSGMLLGGETGCEYFFFVILFEVLISDLAHRLKLLFGGLVISLILASEHLLFGSLGSWPYSELSRELLFSLNVVATFVLFMFIVLQVYTITEVTERRFRTDATHDSLTGVLNRRAIFEKAEGCWQAAQPFALLLLDADHFKSINDNHGHSAGDEVLRHLAQLLGRTLREDDFIGRVGGEEFLVLLPEASMDEALSVAGRLRNELASCPCRLESLALSVTLSMGLALSNEGDKLRDVIDLADRRLYLAKSSGRDRLLAQGGENQGEQVGEGVTARLLQGVPTKDNA</sequence>
<feature type="transmembrane region" description="Helical" evidence="4">
    <location>
        <begin position="82"/>
        <end position="104"/>
    </location>
</feature>
<keyword evidence="8" id="KW-1185">Reference proteome</keyword>
<feature type="transmembrane region" description="Helical" evidence="4">
    <location>
        <begin position="130"/>
        <end position="151"/>
    </location>
</feature>
<dbReference type="Pfam" id="PF00990">
    <property type="entry name" value="GGDEF"/>
    <property type="match status" value="1"/>
</dbReference>
<dbReference type="SMART" id="SM00267">
    <property type="entry name" value="GGDEF"/>
    <property type="match status" value="1"/>
</dbReference>
<feature type="domain" description="GGDEF" evidence="5">
    <location>
        <begin position="224"/>
        <end position="356"/>
    </location>
</feature>
<evidence type="ECO:0000256" key="1">
    <source>
        <dbReference type="ARBA" id="ARBA00001946"/>
    </source>
</evidence>
<dbReference type="Proteomes" id="UP000199040">
    <property type="component" value="Unassembled WGS sequence"/>
</dbReference>
<feature type="transmembrane region" description="Helical" evidence="4">
    <location>
        <begin position="56"/>
        <end position="75"/>
    </location>
</feature>
<evidence type="ECO:0000256" key="4">
    <source>
        <dbReference type="SAM" id="Phobius"/>
    </source>
</evidence>
<protein>
    <recommendedName>
        <fullName evidence="2">diguanylate cyclase</fullName>
        <ecNumber evidence="2">2.7.7.65</ecNumber>
    </recommendedName>
</protein>
<dbReference type="InterPro" id="IPR000160">
    <property type="entry name" value="GGDEF_dom"/>
</dbReference>
<evidence type="ECO:0000256" key="2">
    <source>
        <dbReference type="ARBA" id="ARBA00012528"/>
    </source>
</evidence>
<gene>
    <name evidence="7" type="ORF">DFO67_10388</name>
    <name evidence="6" type="ORF">SAMN04487959_102232</name>
</gene>
<dbReference type="EC" id="2.7.7.65" evidence="2"/>
<name>A0A1I2YXI9_9GAMM</name>
<evidence type="ECO:0000313" key="9">
    <source>
        <dbReference type="Proteomes" id="UP000294489"/>
    </source>
</evidence>
<dbReference type="Proteomes" id="UP000294489">
    <property type="component" value="Unassembled WGS sequence"/>
</dbReference>
<keyword evidence="4" id="KW-1133">Transmembrane helix</keyword>
<dbReference type="EMBL" id="SOEC01000003">
    <property type="protein sequence ID" value="TDX31491.1"/>
    <property type="molecule type" value="Genomic_DNA"/>
</dbReference>
<evidence type="ECO:0000259" key="5">
    <source>
        <dbReference type="PROSITE" id="PS50887"/>
    </source>
</evidence>
<keyword evidence="4" id="KW-0812">Transmembrane</keyword>
<dbReference type="Gene3D" id="3.30.70.270">
    <property type="match status" value="1"/>
</dbReference>
<feature type="transmembrane region" description="Helical" evidence="4">
    <location>
        <begin position="163"/>
        <end position="186"/>
    </location>
</feature>
<dbReference type="InterPro" id="IPR043128">
    <property type="entry name" value="Rev_trsase/Diguanyl_cyclase"/>
</dbReference>
<dbReference type="InterPro" id="IPR029787">
    <property type="entry name" value="Nucleotide_cyclase"/>
</dbReference>
<dbReference type="PROSITE" id="PS50887">
    <property type="entry name" value="GGDEF"/>
    <property type="match status" value="1"/>
</dbReference>